<dbReference type="RefSeq" id="WP_386155093.1">
    <property type="nucleotide sequence ID" value="NZ_JBHMBS010000002.1"/>
</dbReference>
<feature type="region of interest" description="Disordered" evidence="1">
    <location>
        <begin position="25"/>
        <end position="63"/>
    </location>
</feature>
<name>A0ABV5T6D9_9ACTN</name>
<gene>
    <name evidence="2" type="ORF">ACFFRH_03990</name>
</gene>
<evidence type="ECO:0000313" key="2">
    <source>
        <dbReference type="EMBL" id="MFB9674639.1"/>
    </source>
</evidence>
<comment type="caution">
    <text evidence="2">The sequence shown here is derived from an EMBL/GenBank/DDBJ whole genome shotgun (WGS) entry which is preliminary data.</text>
</comment>
<dbReference type="EMBL" id="JBHMBS010000002">
    <property type="protein sequence ID" value="MFB9674639.1"/>
    <property type="molecule type" value="Genomic_DNA"/>
</dbReference>
<reference evidence="2 3" key="1">
    <citation type="submission" date="2024-09" db="EMBL/GenBank/DDBJ databases">
        <authorList>
            <person name="Sun Q."/>
            <person name="Mori K."/>
        </authorList>
    </citation>
    <scope>NUCLEOTIDE SEQUENCE [LARGE SCALE GENOMIC DNA]</scope>
    <source>
        <strain evidence="2 3">JCM 3028</strain>
    </source>
</reference>
<keyword evidence="3" id="KW-1185">Reference proteome</keyword>
<proteinExistence type="predicted"/>
<accession>A0ABV5T6D9</accession>
<protein>
    <submittedName>
        <fullName evidence="2">Uncharacterized protein</fullName>
    </submittedName>
</protein>
<evidence type="ECO:0000256" key="1">
    <source>
        <dbReference type="SAM" id="MobiDB-lite"/>
    </source>
</evidence>
<organism evidence="2 3">
    <name type="scientific">Streptosporangium vulgare</name>
    <dbReference type="NCBI Taxonomy" id="46190"/>
    <lineage>
        <taxon>Bacteria</taxon>
        <taxon>Bacillati</taxon>
        <taxon>Actinomycetota</taxon>
        <taxon>Actinomycetes</taxon>
        <taxon>Streptosporangiales</taxon>
        <taxon>Streptosporangiaceae</taxon>
        <taxon>Streptosporangium</taxon>
    </lineage>
</organism>
<feature type="compositionally biased region" description="Basic and acidic residues" evidence="1">
    <location>
        <begin position="49"/>
        <end position="63"/>
    </location>
</feature>
<evidence type="ECO:0000313" key="3">
    <source>
        <dbReference type="Proteomes" id="UP001589610"/>
    </source>
</evidence>
<dbReference type="Proteomes" id="UP001589610">
    <property type="component" value="Unassembled WGS sequence"/>
</dbReference>
<sequence length="63" mass="6827">MHCGKAGMVRDRRAHVLSSAQAAYPERFASGGTPTPPGLPGPAWINKPNDLDQKDEQEKPTQN</sequence>